<dbReference type="PROSITE" id="PS50853">
    <property type="entry name" value="FN3"/>
    <property type="match status" value="1"/>
</dbReference>
<dbReference type="Gene3D" id="2.60.40.10">
    <property type="entry name" value="Immunoglobulins"/>
    <property type="match status" value="1"/>
</dbReference>
<dbReference type="Pfam" id="PF24421">
    <property type="entry name" value="Ig_J"/>
    <property type="match status" value="1"/>
</dbReference>
<dbReference type="PANTHER" id="PTHR36251:SF2">
    <property type="entry name" value="GIFSY-2 PROPHAGE HOST SPECIFICITY PROTEIN J, PHAGE LAMBDA"/>
    <property type="match status" value="1"/>
</dbReference>
<organism evidence="2 3">
    <name type="scientific">Serratia phage vB_SmaS_Bigdog</name>
    <dbReference type="NCBI Taxonomy" id="2777364"/>
    <lineage>
        <taxon>Viruses</taxon>
        <taxon>Duplodnaviria</taxon>
        <taxon>Heunggongvirae</taxon>
        <taxon>Uroviricota</taxon>
        <taxon>Caudoviricetes</taxon>
        <taxon>Bonzeevirus</taxon>
        <taxon>Bonzeevirus bigdog</taxon>
    </lineage>
</organism>
<dbReference type="InterPro" id="IPR013783">
    <property type="entry name" value="Ig-like_fold"/>
</dbReference>
<dbReference type="Pfam" id="PF24489">
    <property type="entry name" value="Ig_J_second"/>
    <property type="match status" value="1"/>
</dbReference>
<dbReference type="InterPro" id="IPR055383">
    <property type="entry name" value="FN3-1_GpJ"/>
</dbReference>
<accession>A0A7T3TL01</accession>
<dbReference type="InterPro" id="IPR036116">
    <property type="entry name" value="FN3_sf"/>
</dbReference>
<proteinExistence type="predicted"/>
<dbReference type="InterPro" id="IPR032876">
    <property type="entry name" value="J_dom"/>
</dbReference>
<dbReference type="PANTHER" id="PTHR36251">
    <property type="entry name" value="FELS-1 PROPHAGE HOST SPECIFICITY PROTEIN-RELATED"/>
    <property type="match status" value="1"/>
</dbReference>
<dbReference type="Proteomes" id="UP000595656">
    <property type="component" value="Segment"/>
</dbReference>
<dbReference type="Pfam" id="PF24801">
    <property type="entry name" value="FNIII-A_GpJ"/>
    <property type="match status" value="1"/>
</dbReference>
<dbReference type="InterPro" id="IPR003961">
    <property type="entry name" value="FN3_dom"/>
</dbReference>
<dbReference type="SUPFAM" id="SSF49265">
    <property type="entry name" value="Fibronectin type III"/>
    <property type="match status" value="1"/>
</dbReference>
<evidence type="ECO:0000313" key="2">
    <source>
        <dbReference type="EMBL" id="QPX75142.1"/>
    </source>
</evidence>
<protein>
    <submittedName>
        <fullName evidence="2">Putative tail tip protein</fullName>
    </submittedName>
</protein>
<dbReference type="EMBL" id="MW021763">
    <property type="protein sequence ID" value="QPX75142.1"/>
    <property type="molecule type" value="Genomic_DNA"/>
</dbReference>
<dbReference type="InterPro" id="IPR053171">
    <property type="entry name" value="Viral_Tip_Attach_Protein"/>
</dbReference>
<dbReference type="InterPro" id="IPR057587">
    <property type="entry name" value="GpJ_Ig_second"/>
</dbReference>
<evidence type="ECO:0000259" key="1">
    <source>
        <dbReference type="PROSITE" id="PS50853"/>
    </source>
</evidence>
<keyword evidence="3" id="KW-1185">Reference proteome</keyword>
<sequence>MGKGGGGKARTPVEDKDTIESSQMISVIDLWSEGQIYGLVDGLKSVRLDNTAVVAEDGSVNIPGVDISYNLGTEDQDYLDGFPQNASEISVGVEVKQSAPVIRTITDQRIDMLRINLYSRALFVITNDGDTKRTDLKMRVETRKGSEPWEVKARIDFIDQKSRNEFSFKAEIWDLPATPFDVRVVRETSDDQTGDFQQIQNSSFWRSYSQVINQKYRWPLTAYMGLKFDSKSFEGAIPRRNYIVRGMIVKVPTNYDPETRKYNGFWNGQFKAAYTNNPAWIVYDIIKNPRYGLGRRGINVEETEMYKAAQWCDQLVPDGRGGMEPRVTCNCYITEQRNAWDLITDIMSCFRAMPLWNGQQFVPSLDIAKDVVATYNNSNVINGTFEYSASSMEDRHSVIEVRYANKANNYEQDTVQITDDLMIEQYGWNVLKVEAFGTDTESQAYRFGSYLLETERLERKTVSFSTGAEGLRNLPGDVIAVADSRQYGRIIGGRILSVSEDRKSIELDDEVEIPNNSETLIIVIGDDRKPVELLCTNNPGKAKVLNFSATCPESLGRLSPWSLKINNSGLKLWRCVSVKENDDGTYAINCVEHVPEKNEIVDNGVKFNPPEETLYGNNLPPVENISVEAVVENPNANVRVYWDAPRTARQIRYNVRIYRSGNLVTNQNIDNPSFSFMADTAGTYRAEIRCLGSDGKLGDSVDVVFVIAEPSMPSDVSWRASNFTVTLRPIPGGLVTIGEVYEWFIGSTEQEVLAMNNNLGEAFVLNQVGLKPNTEYWFGVRAVNMIGRSAIKTVLTKTAFETESLEGLIDVALPKTDYIKEMNKDIEGLGELASLRVVDKNGGRPRVTGVYLNAGDAGNNIASVIDFVADAVSISSPDTLERWVYFDSTNRRLVLGGEIQAVSGRLKNVVIEENCVIEGKLSVANIEGYAMEGQSYEFNISNTGGSKTINYGGNAKIPVRLFGQVWARQHKNQKTRVTVNGKTINQMEVSVIVNNNGTVTTRTYTWLYTFVVDLSINQGAEIFVSAGSLDQGNSESSTYRTQFWIAPQSNGFTSN</sequence>
<evidence type="ECO:0000313" key="3">
    <source>
        <dbReference type="Proteomes" id="UP000595656"/>
    </source>
</evidence>
<name>A0A7T3TL01_9CAUD</name>
<dbReference type="Pfam" id="PF13550">
    <property type="entry name" value="Phage-tail_3"/>
    <property type="match status" value="1"/>
</dbReference>
<gene>
    <name evidence="2" type="ORF">BIGDOG_38</name>
</gene>
<dbReference type="InterPro" id="IPR055385">
    <property type="entry name" value="GpJ_HDII-ins2"/>
</dbReference>
<dbReference type="SMART" id="SM00060">
    <property type="entry name" value="FN3"/>
    <property type="match status" value="2"/>
</dbReference>
<feature type="domain" description="Fibronectin type-III" evidence="1">
    <location>
        <begin position="706"/>
        <end position="802"/>
    </location>
</feature>
<reference evidence="2 3" key="1">
    <citation type="submission" date="2020-09" db="EMBL/GenBank/DDBJ databases">
        <authorList>
            <person name="Hogan T.J."/>
            <person name="Wilson M.E."/>
            <person name="Walker J.K."/>
            <person name="Johnson L."/>
            <person name="Sharma R."/>
            <person name="Grose J.H."/>
        </authorList>
    </citation>
    <scope>NUCLEOTIDE SEQUENCE [LARGE SCALE GENOMIC DNA]</scope>
</reference>